<dbReference type="InterPro" id="IPR032710">
    <property type="entry name" value="NTF2-like_dom_sf"/>
</dbReference>
<organism evidence="1 2">
    <name type="scientific">Fertoeibacter niger</name>
    <dbReference type="NCBI Taxonomy" id="2656921"/>
    <lineage>
        <taxon>Bacteria</taxon>
        <taxon>Pseudomonadati</taxon>
        <taxon>Pseudomonadota</taxon>
        <taxon>Alphaproteobacteria</taxon>
        <taxon>Rhodobacterales</taxon>
        <taxon>Paracoccaceae</taxon>
        <taxon>Fertoeibacter</taxon>
    </lineage>
</organism>
<dbReference type="EMBL" id="WHUT02000002">
    <property type="protein sequence ID" value="NUB43762.1"/>
    <property type="molecule type" value="Genomic_DNA"/>
</dbReference>
<comment type="caution">
    <text evidence="1">The sequence shown here is derived from an EMBL/GenBank/DDBJ whole genome shotgun (WGS) entry which is preliminary data.</text>
</comment>
<dbReference type="RefSeq" id="WP_152824191.1">
    <property type="nucleotide sequence ID" value="NZ_WHUT02000002.1"/>
</dbReference>
<accession>A0A8X8KQ76</accession>
<dbReference type="SUPFAM" id="SSF54427">
    <property type="entry name" value="NTF2-like"/>
    <property type="match status" value="1"/>
</dbReference>
<reference evidence="1" key="1">
    <citation type="submission" date="2020-05" db="EMBL/GenBank/DDBJ databases">
        <title>Fertoebacter nigrum gen. nov., sp. nov., a new member of the family Rhodobacteraceae.</title>
        <authorList>
            <person name="Szuroczki S."/>
            <person name="Abbaszade G."/>
            <person name="Buni D."/>
            <person name="Schumann P."/>
            <person name="Toth E."/>
        </authorList>
    </citation>
    <scope>NUCLEOTIDE SEQUENCE</scope>
    <source>
        <strain evidence="1">RG-N-1a</strain>
    </source>
</reference>
<evidence type="ECO:0000313" key="1">
    <source>
        <dbReference type="EMBL" id="NUB43762.1"/>
    </source>
</evidence>
<dbReference type="Gene3D" id="3.10.450.50">
    <property type="match status" value="1"/>
</dbReference>
<evidence type="ECO:0000313" key="2">
    <source>
        <dbReference type="Proteomes" id="UP000484076"/>
    </source>
</evidence>
<keyword evidence="2" id="KW-1185">Reference proteome</keyword>
<dbReference type="Proteomes" id="UP000484076">
    <property type="component" value="Unassembled WGS sequence"/>
</dbReference>
<name>A0A8X8KQ76_9RHOB</name>
<gene>
    <name evidence="1" type="ORF">GEU84_005145</name>
</gene>
<proteinExistence type="predicted"/>
<dbReference type="AlphaFoldDB" id="A0A8X8KQ76"/>
<sequence length="143" mass="15308">MAGGVRQVTEQRQVQTAPPEDFIRHFIAFWTARDAARLAHLLAEDADVLTLTGAWCEGRVAAEATLRAELTGAFARSRLVTGRMRLQPLPGGAVVLHQRFVLSGMVDAAGQNAGQVAALLTAVLRPHGAVWQAVSLHFTGMKG</sequence>
<protein>
    <submittedName>
        <fullName evidence="1">DUF4440 domain-containing protein</fullName>
    </submittedName>
</protein>